<proteinExistence type="predicted"/>
<name>A0A8J3REY3_9ACTN</name>
<comment type="caution">
    <text evidence="1">The sequence shown here is derived from an EMBL/GenBank/DDBJ whole genome shotgun (WGS) entry which is preliminary data.</text>
</comment>
<dbReference type="Proteomes" id="UP000610966">
    <property type="component" value="Unassembled WGS sequence"/>
</dbReference>
<organism evidence="1 2">
    <name type="scientific">Sphaerimonospora thailandensis</name>
    <dbReference type="NCBI Taxonomy" id="795644"/>
    <lineage>
        <taxon>Bacteria</taxon>
        <taxon>Bacillati</taxon>
        <taxon>Actinomycetota</taxon>
        <taxon>Actinomycetes</taxon>
        <taxon>Streptosporangiales</taxon>
        <taxon>Streptosporangiaceae</taxon>
        <taxon>Sphaerimonospora</taxon>
    </lineage>
</organism>
<sequence>MLIGIKGGAARRLAGRRPLAGRACGLGAGPGRRRLRPLVTSAELAFTLAAWSPESSTNVWHTISSRMDASESE</sequence>
<keyword evidence="2" id="KW-1185">Reference proteome</keyword>
<gene>
    <name evidence="1" type="ORF">Mth01_57330</name>
</gene>
<evidence type="ECO:0000313" key="1">
    <source>
        <dbReference type="EMBL" id="GIH73480.1"/>
    </source>
</evidence>
<evidence type="ECO:0000313" key="2">
    <source>
        <dbReference type="Proteomes" id="UP000610966"/>
    </source>
</evidence>
<protein>
    <submittedName>
        <fullName evidence="1">Uncharacterized protein</fullName>
    </submittedName>
</protein>
<dbReference type="AlphaFoldDB" id="A0A8J3REY3"/>
<reference evidence="1" key="1">
    <citation type="submission" date="2021-01" db="EMBL/GenBank/DDBJ databases">
        <title>Whole genome shotgun sequence of Sphaerimonospora thailandensis NBRC 107569.</title>
        <authorList>
            <person name="Komaki H."/>
            <person name="Tamura T."/>
        </authorList>
    </citation>
    <scope>NUCLEOTIDE SEQUENCE</scope>
    <source>
        <strain evidence="1">NBRC 107569</strain>
    </source>
</reference>
<accession>A0A8J3REY3</accession>
<dbReference type="EMBL" id="BOOG01000097">
    <property type="protein sequence ID" value="GIH73480.1"/>
    <property type="molecule type" value="Genomic_DNA"/>
</dbReference>